<protein>
    <submittedName>
        <fullName evidence="1">Uncharacterized protein</fullName>
    </submittedName>
</protein>
<dbReference type="EMBL" id="KQ434773">
    <property type="protein sequence ID" value="KZC03988.1"/>
    <property type="molecule type" value="Genomic_DNA"/>
</dbReference>
<dbReference type="AlphaFoldDB" id="A0A154NY89"/>
<name>A0A154NY89_DUFNO</name>
<reference evidence="1 2" key="1">
    <citation type="submission" date="2015-07" db="EMBL/GenBank/DDBJ databases">
        <title>The genome of Dufourea novaeangliae.</title>
        <authorList>
            <person name="Pan H."/>
            <person name="Kapheim K."/>
        </authorList>
    </citation>
    <scope>NUCLEOTIDE SEQUENCE [LARGE SCALE GENOMIC DNA]</scope>
    <source>
        <strain evidence="1">0120121106</strain>
        <tissue evidence="1">Whole body</tissue>
    </source>
</reference>
<dbReference type="Proteomes" id="UP000076502">
    <property type="component" value="Unassembled WGS sequence"/>
</dbReference>
<sequence length="126" mass="14251">MASSWISCSYIGPFVGIIRLRDNLRCQTVVHNTVNVGDKGEREKINRYFEAAMKGTDRRCLHMPDIGTLSSPVESRENCAGYGSLVKRDMMEKTCCTLCLRAFQLIDRSIDDESMPLNAQNRERTG</sequence>
<accession>A0A154NY89</accession>
<proteinExistence type="predicted"/>
<evidence type="ECO:0000313" key="1">
    <source>
        <dbReference type="EMBL" id="KZC03988.1"/>
    </source>
</evidence>
<organism evidence="1 2">
    <name type="scientific">Dufourea novaeangliae</name>
    <name type="common">Sweat bee</name>
    <dbReference type="NCBI Taxonomy" id="178035"/>
    <lineage>
        <taxon>Eukaryota</taxon>
        <taxon>Metazoa</taxon>
        <taxon>Ecdysozoa</taxon>
        <taxon>Arthropoda</taxon>
        <taxon>Hexapoda</taxon>
        <taxon>Insecta</taxon>
        <taxon>Pterygota</taxon>
        <taxon>Neoptera</taxon>
        <taxon>Endopterygota</taxon>
        <taxon>Hymenoptera</taxon>
        <taxon>Apocrita</taxon>
        <taxon>Aculeata</taxon>
        <taxon>Apoidea</taxon>
        <taxon>Anthophila</taxon>
        <taxon>Halictidae</taxon>
        <taxon>Rophitinae</taxon>
        <taxon>Dufourea</taxon>
    </lineage>
</organism>
<evidence type="ECO:0000313" key="2">
    <source>
        <dbReference type="Proteomes" id="UP000076502"/>
    </source>
</evidence>
<gene>
    <name evidence="1" type="ORF">WN55_01248</name>
</gene>
<keyword evidence="2" id="KW-1185">Reference proteome</keyword>